<feature type="region of interest" description="Disordered" evidence="7">
    <location>
        <begin position="741"/>
        <end position="833"/>
    </location>
</feature>
<dbReference type="GO" id="GO:0009272">
    <property type="term" value="P:fungal-type cell wall biogenesis"/>
    <property type="evidence" value="ECO:0007669"/>
    <property type="project" value="TreeGrafter"/>
</dbReference>
<evidence type="ECO:0000259" key="10">
    <source>
        <dbReference type="SMART" id="SM01320"/>
    </source>
</evidence>
<dbReference type="InterPro" id="IPR010308">
    <property type="entry name" value="TRP_C"/>
</dbReference>
<evidence type="ECO:0000256" key="4">
    <source>
        <dbReference type="ARBA" id="ARBA00022729"/>
    </source>
</evidence>
<keyword evidence="3 8" id="KW-0812">Transmembrane</keyword>
<dbReference type="InParanoid" id="A0A409YFF3"/>
<sequence length="833" mass="91440">MFSNLAWLRVFTFFLSSYFFSFCYAREESLFTSSVTYCNPPETLLIQRFEVAYFPANTSVSFNVSAASVQPDVNVTANLFLNIYGMNPVNVTLDLCTILKGALCPLPMYNFTGADSITLPKSLSVAEKIPGIAFKIPDLEGFAQLTLTEINTGHVRACVQATLSNGWSAHQRAVEWTTAGVTLATLAGAAAQSFYSPHAILPFRLLELMYLFQSIATSSFLNLNYPSVYRAFAINFAWAVGLISSPDSGVQQSINRMRHLTGGHLPDATGGSAVSLVNRKLSPYNSPQDNLELDIPIYPSSLAPSFSWAAEKFKLAFGQTIDRETIKGEVQTVTADSDNVLQAGLPIYVNSVFIPTANVFTTVFFISLSLLAILLAALALGYLVFYFTSRRRKVPPFVDYIAFSKAWLIRLALLVFFPLVTFIFYQWTIKDSWLPVLLSVISLIVICGAIGYPSYRVLYQAREQGNAMLYAPDQSLLKSSAPLYAQYRPARYYYFIPLLVSYFLKSVFIAFAKGSAEAQLSLMIVVELGLLLASVLLKPAYKRGGDIFWTYLAVTRFSCTMLMIAFLQRLQVKAIPRVVIGIVIAIAWSVAVTVVVFNIFWNGVISPLRSWKRGARQVENGPESPVDSQGSMLEKGIRNGSTRSNLSEKMHSSTSASGNRLPYYGPASDAFTDSIEEVARSRPVNPTPEHNIPMDPSILTPYPISPTATISTQMEPPSVYSRDSATITVGSLLPRRWSFSLSQPGSPMSSSLGHGQRSSMTPSPMPPSPSDGGPALSRNTSVRVHQHQPTHEDIMEEEVATSASLHKLESSPEDASQHLPTNVITCPTSQSAS</sequence>
<feature type="domain" description="ML-like" evidence="10">
    <location>
        <begin position="28"/>
        <end position="170"/>
    </location>
</feature>
<feature type="compositionally biased region" description="Low complexity" evidence="7">
    <location>
        <begin position="741"/>
        <end position="762"/>
    </location>
</feature>
<feature type="signal peptide" evidence="9">
    <location>
        <begin position="1"/>
        <end position="25"/>
    </location>
</feature>
<keyword evidence="4 9" id="KW-0732">Signal</keyword>
<gene>
    <name evidence="11" type="ORF">CVT24_001590</name>
</gene>
<evidence type="ECO:0000256" key="1">
    <source>
        <dbReference type="ARBA" id="ARBA00004141"/>
    </source>
</evidence>
<comment type="caution">
    <text evidence="11">The sequence shown here is derived from an EMBL/GenBank/DDBJ whole genome shotgun (WGS) entry which is preliminary data.</text>
</comment>
<dbReference type="Pfam" id="PF06011">
    <property type="entry name" value="TRP"/>
    <property type="match status" value="1"/>
</dbReference>
<dbReference type="PANTHER" id="PTHR31145">
    <property type="entry name" value="INTEGRAL MEMBRANE PROTEIN (AFU_ORTHOLOGUE AFUA_7G01610)"/>
    <property type="match status" value="1"/>
</dbReference>
<proteinExistence type="inferred from homology"/>
<feature type="transmembrane region" description="Helical" evidence="8">
    <location>
        <begin position="363"/>
        <end position="387"/>
    </location>
</feature>
<dbReference type="AlphaFoldDB" id="A0A409YFF3"/>
<dbReference type="GO" id="GO:0016020">
    <property type="term" value="C:membrane"/>
    <property type="evidence" value="ECO:0007669"/>
    <property type="project" value="UniProtKB-SubCell"/>
</dbReference>
<comment type="similarity">
    <text evidence="2">Belongs to the transient receptor potential (TRP) ion channel family.</text>
</comment>
<dbReference type="OrthoDB" id="2115177at2759"/>
<evidence type="ECO:0000256" key="6">
    <source>
        <dbReference type="ARBA" id="ARBA00023136"/>
    </source>
</evidence>
<dbReference type="EMBL" id="NHTK01001222">
    <property type="protein sequence ID" value="PPR01714.1"/>
    <property type="molecule type" value="Genomic_DNA"/>
</dbReference>
<feature type="transmembrane region" description="Helical" evidence="8">
    <location>
        <begin position="492"/>
        <end position="512"/>
    </location>
</feature>
<feature type="region of interest" description="Disordered" evidence="7">
    <location>
        <begin position="616"/>
        <end position="659"/>
    </location>
</feature>
<dbReference type="PANTHER" id="PTHR31145:SF2">
    <property type="entry name" value="FLAVIN CARRIER PROTEIN 2"/>
    <property type="match status" value="1"/>
</dbReference>
<dbReference type="Proteomes" id="UP000284842">
    <property type="component" value="Unassembled WGS sequence"/>
</dbReference>
<evidence type="ECO:0000256" key="9">
    <source>
        <dbReference type="SAM" id="SignalP"/>
    </source>
</evidence>
<name>A0A409YFF3_9AGAR</name>
<evidence type="ECO:0000256" key="2">
    <source>
        <dbReference type="ARBA" id="ARBA00010642"/>
    </source>
</evidence>
<keyword evidence="6 8" id="KW-0472">Membrane</keyword>
<dbReference type="FunCoup" id="A0A409YFF3">
    <property type="interactions" value="19"/>
</dbReference>
<dbReference type="STRING" id="181874.A0A409YFF3"/>
<comment type="subcellular location">
    <subcellularLocation>
        <location evidence="1">Membrane</location>
        <topology evidence="1">Multi-pass membrane protein</topology>
    </subcellularLocation>
</comment>
<dbReference type="InterPro" id="IPR032800">
    <property type="entry name" value="TRP_N"/>
</dbReference>
<feature type="transmembrane region" description="Helical" evidence="8">
    <location>
        <begin position="407"/>
        <end position="427"/>
    </location>
</feature>
<feature type="transmembrane region" description="Helical" evidence="8">
    <location>
        <begin position="433"/>
        <end position="452"/>
    </location>
</feature>
<evidence type="ECO:0000313" key="11">
    <source>
        <dbReference type="EMBL" id="PPR01714.1"/>
    </source>
</evidence>
<keyword evidence="12" id="KW-1185">Reference proteome</keyword>
<evidence type="ECO:0000256" key="5">
    <source>
        <dbReference type="ARBA" id="ARBA00022989"/>
    </source>
</evidence>
<dbReference type="Pfam" id="PF14558">
    <property type="entry name" value="TRP_N"/>
    <property type="match status" value="1"/>
</dbReference>
<dbReference type="SMART" id="SM01320">
    <property type="entry name" value="TRP_N"/>
    <property type="match status" value="1"/>
</dbReference>
<dbReference type="GO" id="GO:0055085">
    <property type="term" value="P:transmembrane transport"/>
    <property type="evidence" value="ECO:0007669"/>
    <property type="project" value="TreeGrafter"/>
</dbReference>
<protein>
    <recommendedName>
        <fullName evidence="10">ML-like domain-containing protein</fullName>
    </recommendedName>
</protein>
<reference evidence="11 12" key="1">
    <citation type="journal article" date="2018" name="Evol. Lett.">
        <title>Horizontal gene cluster transfer increased hallucinogenic mushroom diversity.</title>
        <authorList>
            <person name="Reynolds H.T."/>
            <person name="Vijayakumar V."/>
            <person name="Gluck-Thaler E."/>
            <person name="Korotkin H.B."/>
            <person name="Matheny P.B."/>
            <person name="Slot J.C."/>
        </authorList>
    </citation>
    <scope>NUCLEOTIDE SEQUENCE [LARGE SCALE GENOMIC DNA]</scope>
    <source>
        <strain evidence="11 12">2629</strain>
    </source>
</reference>
<evidence type="ECO:0000256" key="7">
    <source>
        <dbReference type="SAM" id="MobiDB-lite"/>
    </source>
</evidence>
<feature type="transmembrane region" description="Helical" evidence="8">
    <location>
        <begin position="549"/>
        <end position="567"/>
    </location>
</feature>
<accession>A0A409YFF3</accession>
<dbReference type="InterPro" id="IPR040241">
    <property type="entry name" value="TRP_Flc/Pkd2-like"/>
</dbReference>
<feature type="chain" id="PRO_5019137315" description="ML-like domain-containing protein" evidence="9">
    <location>
        <begin position="26"/>
        <end position="833"/>
    </location>
</feature>
<feature type="compositionally biased region" description="Polar residues" evidence="7">
    <location>
        <begin position="818"/>
        <end position="833"/>
    </location>
</feature>
<evidence type="ECO:0000256" key="8">
    <source>
        <dbReference type="SAM" id="Phobius"/>
    </source>
</evidence>
<feature type="transmembrane region" description="Helical" evidence="8">
    <location>
        <begin position="579"/>
        <end position="601"/>
    </location>
</feature>
<organism evidence="11 12">
    <name type="scientific">Panaeolus cyanescens</name>
    <dbReference type="NCBI Taxonomy" id="181874"/>
    <lineage>
        <taxon>Eukaryota</taxon>
        <taxon>Fungi</taxon>
        <taxon>Dikarya</taxon>
        <taxon>Basidiomycota</taxon>
        <taxon>Agaricomycotina</taxon>
        <taxon>Agaricomycetes</taxon>
        <taxon>Agaricomycetidae</taxon>
        <taxon>Agaricales</taxon>
        <taxon>Agaricineae</taxon>
        <taxon>Galeropsidaceae</taxon>
        <taxon>Panaeolus</taxon>
    </lineage>
</organism>
<keyword evidence="5 8" id="KW-1133">Transmembrane helix</keyword>
<evidence type="ECO:0000256" key="3">
    <source>
        <dbReference type="ARBA" id="ARBA00022692"/>
    </source>
</evidence>
<evidence type="ECO:0000313" key="12">
    <source>
        <dbReference type="Proteomes" id="UP000284842"/>
    </source>
</evidence>